<dbReference type="InterPro" id="IPR042197">
    <property type="entry name" value="Apaf_helical"/>
</dbReference>
<reference evidence="4" key="1">
    <citation type="journal article" date="2012" name="Nature">
        <title>The tomato genome sequence provides insights into fleshy fruit evolution.</title>
        <authorList>
            <consortium name="Tomato Genome Consortium"/>
        </authorList>
    </citation>
    <scope>NUCLEOTIDE SEQUENCE [LARGE SCALE GENOMIC DNA]</scope>
    <source>
        <strain evidence="4">cv. Heinz 1706</strain>
    </source>
</reference>
<evidence type="ECO:0000313" key="5">
    <source>
        <dbReference type="Proteomes" id="UP000004994"/>
    </source>
</evidence>
<dbReference type="STRING" id="4081.A0A3Q7IW26"/>
<dbReference type="Proteomes" id="UP000004994">
    <property type="component" value="Chromosome 11"/>
</dbReference>
<proteinExistence type="predicted"/>
<dbReference type="GO" id="GO:0043531">
    <property type="term" value="F:ADP binding"/>
    <property type="evidence" value="ECO:0007669"/>
    <property type="project" value="InterPro"/>
</dbReference>
<sequence length="314" mass="35244">MEVGGAFISLSLNVLFDRLAPHVVLSNAENKQTSNQYVSHLLDKFRHAVDDAKNLMEQKIGDLDLKEQFGLTKLETRTPSTYLIDDSDIFGSSFVGIDGVGKTTLAKAVYNDEKESLKAKKFLVVLDDVWNDNYNEWDDLRNFFVQGDLGSKIIVTTHKENVALMMGGGAINVGTLSSEVSWALFKRHSIENGDLEEHPECEKIGRKIAHKCKGLPLALKTLAEVTEEFYGSSTSKKSFNSLEKLEFEDMPKWKQCHVLGNGELLALEKLSIQNCPKLIWKLLENLTSLTELIISRCRVLNLDMSQLEGIKHIV</sequence>
<evidence type="ECO:0000256" key="2">
    <source>
        <dbReference type="ARBA" id="ARBA00022821"/>
    </source>
</evidence>
<reference evidence="4" key="2">
    <citation type="submission" date="2019-01" db="UniProtKB">
        <authorList>
            <consortium name="EnsemblPlants"/>
        </authorList>
    </citation>
    <scope>IDENTIFICATION</scope>
    <source>
        <strain evidence="4">cv. Heinz 1706</strain>
    </source>
</reference>
<protein>
    <recommendedName>
        <fullName evidence="3">NB-ARC domain-containing protein</fullName>
    </recommendedName>
</protein>
<dbReference type="SUPFAM" id="SSF52540">
    <property type="entry name" value="P-loop containing nucleoside triphosphate hydrolases"/>
    <property type="match status" value="1"/>
</dbReference>
<feature type="domain" description="NB-ARC" evidence="3">
    <location>
        <begin position="116"/>
        <end position="192"/>
    </location>
</feature>
<dbReference type="SUPFAM" id="SSF52047">
    <property type="entry name" value="RNI-like"/>
    <property type="match status" value="1"/>
</dbReference>
<dbReference type="PANTHER" id="PTHR36766:SF40">
    <property type="entry name" value="DISEASE RESISTANCE PROTEIN RGA3"/>
    <property type="match status" value="1"/>
</dbReference>
<dbReference type="InterPro" id="IPR002182">
    <property type="entry name" value="NB-ARC"/>
</dbReference>
<dbReference type="PaxDb" id="4081-Solyc11g043090.1.1"/>
<evidence type="ECO:0000313" key="4">
    <source>
        <dbReference type="EnsemblPlants" id="Solyc11g043090.2.1"/>
    </source>
</evidence>
<dbReference type="PANTHER" id="PTHR36766">
    <property type="entry name" value="PLANT BROAD-SPECTRUM MILDEW RESISTANCE PROTEIN RPW8"/>
    <property type="match status" value="1"/>
</dbReference>
<keyword evidence="2" id="KW-0611">Plant defense</keyword>
<dbReference type="InParanoid" id="A0A3Q7IW26"/>
<keyword evidence="5" id="KW-1185">Reference proteome</keyword>
<evidence type="ECO:0000256" key="1">
    <source>
        <dbReference type="ARBA" id="ARBA00022614"/>
    </source>
</evidence>
<evidence type="ECO:0000259" key="3">
    <source>
        <dbReference type="Pfam" id="PF00931"/>
    </source>
</evidence>
<organism evidence="4">
    <name type="scientific">Solanum lycopersicum</name>
    <name type="common">Tomato</name>
    <name type="synonym">Lycopersicon esculentum</name>
    <dbReference type="NCBI Taxonomy" id="4081"/>
    <lineage>
        <taxon>Eukaryota</taxon>
        <taxon>Viridiplantae</taxon>
        <taxon>Streptophyta</taxon>
        <taxon>Embryophyta</taxon>
        <taxon>Tracheophyta</taxon>
        <taxon>Spermatophyta</taxon>
        <taxon>Magnoliopsida</taxon>
        <taxon>eudicotyledons</taxon>
        <taxon>Gunneridae</taxon>
        <taxon>Pentapetalae</taxon>
        <taxon>asterids</taxon>
        <taxon>lamiids</taxon>
        <taxon>Solanales</taxon>
        <taxon>Solanaceae</taxon>
        <taxon>Solanoideae</taxon>
        <taxon>Solaneae</taxon>
        <taxon>Solanum</taxon>
        <taxon>Solanum subgen. Lycopersicon</taxon>
    </lineage>
</organism>
<dbReference type="AlphaFoldDB" id="A0A3Q7IW26"/>
<keyword evidence="1" id="KW-0433">Leucine-rich repeat</keyword>
<accession>A0A3Q7IW26</accession>
<dbReference type="Gene3D" id="1.10.8.430">
    <property type="entry name" value="Helical domain of apoptotic protease-activating factors"/>
    <property type="match status" value="1"/>
</dbReference>
<dbReference type="Pfam" id="PF00931">
    <property type="entry name" value="NB-ARC"/>
    <property type="match status" value="1"/>
</dbReference>
<dbReference type="Gramene" id="Solyc11g043090.2.1">
    <property type="protein sequence ID" value="Solyc11g043090.2.1"/>
    <property type="gene ID" value="Solyc11g043090.2"/>
</dbReference>
<dbReference type="Gene3D" id="3.40.50.300">
    <property type="entry name" value="P-loop containing nucleotide triphosphate hydrolases"/>
    <property type="match status" value="2"/>
</dbReference>
<name>A0A3Q7IW26_SOLLC</name>
<dbReference type="GO" id="GO:0006952">
    <property type="term" value="P:defense response"/>
    <property type="evidence" value="ECO:0007669"/>
    <property type="project" value="UniProtKB-KW"/>
</dbReference>
<dbReference type="EnsemblPlants" id="Solyc11g043090.2.1">
    <property type="protein sequence ID" value="Solyc11g043090.2.1"/>
    <property type="gene ID" value="Solyc11g043090.2"/>
</dbReference>
<dbReference type="InterPro" id="IPR027417">
    <property type="entry name" value="P-loop_NTPase"/>
</dbReference>